<dbReference type="EMBL" id="KL367669">
    <property type="protein sequence ID" value="KFD60414.1"/>
    <property type="molecule type" value="Genomic_DNA"/>
</dbReference>
<protein>
    <submittedName>
        <fullName evidence="2">Uncharacterized protein</fullName>
    </submittedName>
</protein>
<dbReference type="AlphaFoldDB" id="A0A085MT68"/>
<accession>A0A085MT68</accession>
<feature type="region of interest" description="Disordered" evidence="1">
    <location>
        <begin position="49"/>
        <end position="161"/>
    </location>
</feature>
<evidence type="ECO:0000313" key="2">
    <source>
        <dbReference type="EMBL" id="KFD60414.1"/>
    </source>
</evidence>
<reference evidence="2" key="1">
    <citation type="journal article" date="2014" name="Nat. Genet.">
        <title>Genome and transcriptome of the porcine whipworm Trichuris suis.</title>
        <authorList>
            <person name="Jex A.R."/>
            <person name="Nejsum P."/>
            <person name="Schwarz E.M."/>
            <person name="Hu L."/>
            <person name="Young N.D."/>
            <person name="Hall R.S."/>
            <person name="Korhonen P.K."/>
            <person name="Liao S."/>
            <person name="Thamsborg S."/>
            <person name="Xia J."/>
            <person name="Xu P."/>
            <person name="Wang S."/>
            <person name="Scheerlinck J.P."/>
            <person name="Hofmann A."/>
            <person name="Sternberg P.W."/>
            <person name="Wang J."/>
            <person name="Gasser R.B."/>
        </authorList>
    </citation>
    <scope>NUCLEOTIDE SEQUENCE [LARGE SCALE GENOMIC DNA]</scope>
    <source>
        <strain evidence="2">DCEP-RM93F</strain>
    </source>
</reference>
<evidence type="ECO:0000256" key="1">
    <source>
        <dbReference type="SAM" id="MobiDB-lite"/>
    </source>
</evidence>
<gene>
    <name evidence="2" type="ORF">M514_13969</name>
</gene>
<organism evidence="2">
    <name type="scientific">Trichuris suis</name>
    <name type="common">pig whipworm</name>
    <dbReference type="NCBI Taxonomy" id="68888"/>
    <lineage>
        <taxon>Eukaryota</taxon>
        <taxon>Metazoa</taxon>
        <taxon>Ecdysozoa</taxon>
        <taxon>Nematoda</taxon>
        <taxon>Enoplea</taxon>
        <taxon>Dorylaimia</taxon>
        <taxon>Trichinellida</taxon>
        <taxon>Trichuridae</taxon>
        <taxon>Trichuris</taxon>
    </lineage>
</organism>
<proteinExistence type="predicted"/>
<name>A0A085MT68_9BILA</name>
<sequence>MLMQNKRKAYYKKGPLLSTSPSKMAKLHYAFIAFLLVLPLYLCNAHPPHRSHESALRYPPNGLQRPSPFSPGRGQRPRYTPPGPHGHLLSPPPRTPPRSHESRLGHPPSPHAPPSHFSPPGHHHGPAARPHLPLSPNPHSGPSVSFELGSGGLGRRFTVAL</sequence>
<feature type="compositionally biased region" description="Pro residues" evidence="1">
    <location>
        <begin position="79"/>
        <end position="96"/>
    </location>
</feature>
<dbReference type="Proteomes" id="UP000030758">
    <property type="component" value="Unassembled WGS sequence"/>
</dbReference>
<feature type="compositionally biased region" description="Pro residues" evidence="1">
    <location>
        <begin position="107"/>
        <end position="117"/>
    </location>
</feature>